<keyword evidence="3" id="KW-1185">Reference proteome</keyword>
<protein>
    <submittedName>
        <fullName evidence="2">Uncharacterized protein</fullName>
    </submittedName>
</protein>
<sequence>MQTCRDHGWRYEGPSGADNYKDAGVITDIFTGMYDEDFQDENIQDKDVQEEDIKDDLEESQVEYV</sequence>
<comment type="caution">
    <text evidence="2">The sequence shown here is derived from an EMBL/GenBank/DDBJ whole genome shotgun (WGS) entry which is preliminary data.</text>
</comment>
<name>A0ABD3RFC1_9STRA</name>
<accession>A0ABD3RFC1</accession>
<evidence type="ECO:0000313" key="2">
    <source>
        <dbReference type="EMBL" id="KAL3811042.1"/>
    </source>
</evidence>
<gene>
    <name evidence="2" type="ORF">ACHAXA_004553</name>
</gene>
<dbReference type="AlphaFoldDB" id="A0ABD3RFC1"/>
<dbReference type="Proteomes" id="UP001530377">
    <property type="component" value="Unassembled WGS sequence"/>
</dbReference>
<evidence type="ECO:0000313" key="3">
    <source>
        <dbReference type="Proteomes" id="UP001530377"/>
    </source>
</evidence>
<proteinExistence type="predicted"/>
<reference evidence="2 3" key="1">
    <citation type="submission" date="2024-10" db="EMBL/GenBank/DDBJ databases">
        <title>Updated reference genomes for cyclostephanoid diatoms.</title>
        <authorList>
            <person name="Roberts W.R."/>
            <person name="Alverson A.J."/>
        </authorList>
    </citation>
    <scope>NUCLEOTIDE SEQUENCE [LARGE SCALE GENOMIC DNA]</scope>
    <source>
        <strain evidence="2 3">AJA228-03</strain>
    </source>
</reference>
<organism evidence="2 3">
    <name type="scientific">Cyclostephanos tholiformis</name>
    <dbReference type="NCBI Taxonomy" id="382380"/>
    <lineage>
        <taxon>Eukaryota</taxon>
        <taxon>Sar</taxon>
        <taxon>Stramenopiles</taxon>
        <taxon>Ochrophyta</taxon>
        <taxon>Bacillariophyta</taxon>
        <taxon>Coscinodiscophyceae</taxon>
        <taxon>Thalassiosirophycidae</taxon>
        <taxon>Stephanodiscales</taxon>
        <taxon>Stephanodiscaceae</taxon>
        <taxon>Cyclostephanos</taxon>
    </lineage>
</organism>
<evidence type="ECO:0000256" key="1">
    <source>
        <dbReference type="SAM" id="MobiDB-lite"/>
    </source>
</evidence>
<dbReference type="EMBL" id="JALLPB020000284">
    <property type="protein sequence ID" value="KAL3811042.1"/>
    <property type="molecule type" value="Genomic_DNA"/>
</dbReference>
<feature type="region of interest" description="Disordered" evidence="1">
    <location>
        <begin position="41"/>
        <end position="65"/>
    </location>
</feature>